<accession>A0A835Z5R4</accession>
<evidence type="ECO:0000313" key="2">
    <source>
        <dbReference type="EMBL" id="KAG5187276.1"/>
    </source>
</evidence>
<dbReference type="Proteomes" id="UP000664859">
    <property type="component" value="Unassembled WGS sequence"/>
</dbReference>
<sequence>MKRASDTEAQQQNAKKKPAATMSAEATAAVLTGAVAATAAVAAEPAPSTAAVNSMSLKNFTCDEILIDEDITQVYLGRFDGRDERALVKVVSKRLALAAPERFKRMRLALRSESGAEYSYYDGELRPSSSSDDADLHPKFDVQVICPASDRQVSRFRRAEWAMVFETPECYEKATKAYIAGVVGDGSSLNWASPSAAVSFTLDTLAQVSARAHSANTRHAAGAPPHYAFKVSFTLDTLAQVSARASVLTPPPTPPPPSPVRSRWRRLYNVLDGKKEAERVLYSDPDPDHGFIVNIDTKWSAHPNCLEVPRDQWLAHEMLRQRSSALRPPVATRTCCSFAVPYSTFSKLPSDRLTPTVCSLSGVVETTCHTHASMHVEMNLDGLYCLGIARKRGLASLRDLRAEHVPMLKEMYRAGLATIKDVYGVDRSKLRVFIHYLPQFFAFHMHFTSHLNQVNVLPEKAHLVPDIIQNLESDGDYYAKRTMQFSVKTDDKLYKLMEPFLE</sequence>
<dbReference type="GO" id="GO:0005634">
    <property type="term" value="C:nucleus"/>
    <property type="evidence" value="ECO:0007669"/>
    <property type="project" value="TreeGrafter"/>
</dbReference>
<dbReference type="InterPro" id="IPR008594">
    <property type="entry name" value="DcpS/DCS2"/>
</dbReference>
<comment type="caution">
    <text evidence="2">The sequence shown here is derived from an EMBL/GenBank/DDBJ whole genome shotgun (WGS) entry which is preliminary data.</text>
</comment>
<dbReference type="PANTHER" id="PTHR12978">
    <property type="entry name" value="HISTIDINE TRIAD HIT PROTEIN MEMBER"/>
    <property type="match status" value="1"/>
</dbReference>
<gene>
    <name evidence="2" type="ORF">JKP88DRAFT_262407</name>
</gene>
<name>A0A835Z5R4_9STRA</name>
<dbReference type="OrthoDB" id="10264956at2759"/>
<keyword evidence="3" id="KW-1185">Reference proteome</keyword>
<evidence type="ECO:0000256" key="1">
    <source>
        <dbReference type="SAM" id="MobiDB-lite"/>
    </source>
</evidence>
<dbReference type="AlphaFoldDB" id="A0A835Z5R4"/>
<proteinExistence type="predicted"/>
<protein>
    <recommendedName>
        <fullName evidence="4">Scavenger mRNA-decapping enzyme DcpS</fullName>
    </recommendedName>
</protein>
<dbReference type="EMBL" id="JAFCMP010000090">
    <property type="protein sequence ID" value="KAG5187276.1"/>
    <property type="molecule type" value="Genomic_DNA"/>
</dbReference>
<dbReference type="Gene3D" id="3.30.428.10">
    <property type="entry name" value="HIT-like"/>
    <property type="match status" value="1"/>
</dbReference>
<feature type="non-terminal residue" evidence="2">
    <location>
        <position position="502"/>
    </location>
</feature>
<dbReference type="PANTHER" id="PTHR12978:SF0">
    <property type="entry name" value="M7GPPPX DIPHOSPHATASE"/>
    <property type="match status" value="1"/>
</dbReference>
<organism evidence="2 3">
    <name type="scientific">Tribonema minus</name>
    <dbReference type="NCBI Taxonomy" id="303371"/>
    <lineage>
        <taxon>Eukaryota</taxon>
        <taxon>Sar</taxon>
        <taxon>Stramenopiles</taxon>
        <taxon>Ochrophyta</taxon>
        <taxon>PX clade</taxon>
        <taxon>Xanthophyceae</taxon>
        <taxon>Tribonematales</taxon>
        <taxon>Tribonemataceae</taxon>
        <taxon>Tribonema</taxon>
    </lineage>
</organism>
<dbReference type="GO" id="GO:0000932">
    <property type="term" value="C:P-body"/>
    <property type="evidence" value="ECO:0007669"/>
    <property type="project" value="TreeGrafter"/>
</dbReference>
<feature type="compositionally biased region" description="Low complexity" evidence="1">
    <location>
        <begin position="9"/>
        <end position="22"/>
    </location>
</feature>
<dbReference type="GO" id="GO:0016787">
    <property type="term" value="F:hydrolase activity"/>
    <property type="evidence" value="ECO:0007669"/>
    <property type="project" value="InterPro"/>
</dbReference>
<dbReference type="GO" id="GO:0000290">
    <property type="term" value="P:deadenylation-dependent decapping of nuclear-transcribed mRNA"/>
    <property type="evidence" value="ECO:0007669"/>
    <property type="project" value="InterPro"/>
</dbReference>
<feature type="region of interest" description="Disordered" evidence="1">
    <location>
        <begin position="1"/>
        <end position="22"/>
    </location>
</feature>
<dbReference type="SUPFAM" id="SSF54197">
    <property type="entry name" value="HIT-like"/>
    <property type="match status" value="1"/>
</dbReference>
<reference evidence="2" key="1">
    <citation type="submission" date="2021-02" db="EMBL/GenBank/DDBJ databases">
        <title>First Annotated Genome of the Yellow-green Alga Tribonema minus.</title>
        <authorList>
            <person name="Mahan K.M."/>
        </authorList>
    </citation>
    <scope>NUCLEOTIDE SEQUENCE</scope>
    <source>
        <strain evidence="2">UTEX B ZZ1240</strain>
    </source>
</reference>
<dbReference type="GO" id="GO:0000340">
    <property type="term" value="F:RNA 7-methylguanosine cap binding"/>
    <property type="evidence" value="ECO:0007669"/>
    <property type="project" value="TreeGrafter"/>
</dbReference>
<evidence type="ECO:0000313" key="3">
    <source>
        <dbReference type="Proteomes" id="UP000664859"/>
    </source>
</evidence>
<evidence type="ECO:0008006" key="4">
    <source>
        <dbReference type="Google" id="ProtNLM"/>
    </source>
</evidence>
<dbReference type="InterPro" id="IPR036265">
    <property type="entry name" value="HIT-like_sf"/>
</dbReference>
<dbReference type="Pfam" id="PF11969">
    <property type="entry name" value="DcpS_C"/>
    <property type="match status" value="1"/>
</dbReference>